<feature type="compositionally biased region" description="Basic and acidic residues" evidence="4">
    <location>
        <begin position="17"/>
        <end position="41"/>
    </location>
</feature>
<dbReference type="Proteomes" id="UP001499993">
    <property type="component" value="Unassembled WGS sequence"/>
</dbReference>
<keyword evidence="2 6" id="KW-0489">Methyltransferase</keyword>
<organism evidence="6 7">
    <name type="scientific">Streptomonospora halophila</name>
    <dbReference type="NCBI Taxonomy" id="427369"/>
    <lineage>
        <taxon>Bacteria</taxon>
        <taxon>Bacillati</taxon>
        <taxon>Actinomycetota</taxon>
        <taxon>Actinomycetes</taxon>
        <taxon>Streptosporangiales</taxon>
        <taxon>Nocardiopsidaceae</taxon>
        <taxon>Streptomonospora</taxon>
    </lineage>
</organism>
<reference evidence="7" key="1">
    <citation type="journal article" date="2019" name="Int. J. Syst. Evol. Microbiol.">
        <title>The Global Catalogue of Microorganisms (GCM) 10K type strain sequencing project: providing services to taxonomists for standard genome sequencing and annotation.</title>
        <authorList>
            <consortium name="The Broad Institute Genomics Platform"/>
            <consortium name="The Broad Institute Genome Sequencing Center for Infectious Disease"/>
            <person name="Wu L."/>
            <person name="Ma J."/>
        </authorList>
    </citation>
    <scope>NUCLEOTIDE SEQUENCE [LARGE SCALE GENOMIC DNA]</scope>
    <source>
        <strain evidence="7">JCM 18123</strain>
    </source>
</reference>
<dbReference type="EMBL" id="BAABIK010000022">
    <property type="protein sequence ID" value="GAA4949546.1"/>
    <property type="molecule type" value="Genomic_DNA"/>
</dbReference>
<evidence type="ECO:0000256" key="4">
    <source>
        <dbReference type="SAM" id="MobiDB-lite"/>
    </source>
</evidence>
<dbReference type="InterPro" id="IPR051052">
    <property type="entry name" value="Diverse_substrate_MTase"/>
</dbReference>
<dbReference type="Gene3D" id="3.40.50.150">
    <property type="entry name" value="Vaccinia Virus protein VP39"/>
    <property type="match status" value="1"/>
</dbReference>
<comment type="caution">
    <text evidence="6">The sequence shown here is derived from an EMBL/GenBank/DDBJ whole genome shotgun (WGS) entry which is preliminary data.</text>
</comment>
<evidence type="ECO:0000256" key="1">
    <source>
        <dbReference type="ARBA" id="ARBA00008361"/>
    </source>
</evidence>
<evidence type="ECO:0000313" key="7">
    <source>
        <dbReference type="Proteomes" id="UP001499993"/>
    </source>
</evidence>
<proteinExistence type="inferred from homology"/>
<feature type="domain" description="Methyltransferase type 11" evidence="5">
    <location>
        <begin position="61"/>
        <end position="148"/>
    </location>
</feature>
<protein>
    <submittedName>
        <fullName evidence="6">Class I SAM-dependent methyltransferase</fullName>
    </submittedName>
</protein>
<gene>
    <name evidence="6" type="ORF">GCM10023224_37090</name>
</gene>
<sequence length="278" mass="30289">MPIIRPEPTPPEPPEPQEPHRAREVAESFGTDPERYDRARPRYPEALVRAITATLSGPDVLDAGCGTGVSARPFQEAGCRVLGVEPDARMAEWARRHGTEVEVAEFESWDAAGRSFDAVVSGQAWHWVDPDAGAAKAAGILRPGGRLAVFWNAARPPQALAEAFDAVYRRVMPDFLARAQWAATGAQPYEAMCDRAADGIRDSGAFGAPERWRFDWERTYTREEWLDQVPTTGGHTRLAPEDLERVLEGVGAAVDAFGGAFTMPYTTVVVTAGRTAAD</sequence>
<dbReference type="Pfam" id="PF08241">
    <property type="entry name" value="Methyltransf_11"/>
    <property type="match status" value="1"/>
</dbReference>
<name>A0ABP9GQ68_9ACTN</name>
<dbReference type="RefSeq" id="WP_345557761.1">
    <property type="nucleotide sequence ID" value="NZ_BAABIK010000022.1"/>
</dbReference>
<evidence type="ECO:0000256" key="3">
    <source>
        <dbReference type="ARBA" id="ARBA00022679"/>
    </source>
</evidence>
<evidence type="ECO:0000313" key="6">
    <source>
        <dbReference type="EMBL" id="GAA4949546.1"/>
    </source>
</evidence>
<feature type="compositionally biased region" description="Pro residues" evidence="4">
    <location>
        <begin position="1"/>
        <end position="16"/>
    </location>
</feature>
<keyword evidence="7" id="KW-1185">Reference proteome</keyword>
<evidence type="ECO:0000256" key="2">
    <source>
        <dbReference type="ARBA" id="ARBA00022603"/>
    </source>
</evidence>
<feature type="region of interest" description="Disordered" evidence="4">
    <location>
        <begin position="1"/>
        <end position="41"/>
    </location>
</feature>
<evidence type="ECO:0000259" key="5">
    <source>
        <dbReference type="Pfam" id="PF08241"/>
    </source>
</evidence>
<comment type="similarity">
    <text evidence="1">Belongs to the methyltransferase superfamily.</text>
</comment>
<dbReference type="GO" id="GO:0008168">
    <property type="term" value="F:methyltransferase activity"/>
    <property type="evidence" value="ECO:0007669"/>
    <property type="project" value="UniProtKB-KW"/>
</dbReference>
<keyword evidence="3" id="KW-0808">Transferase</keyword>
<dbReference type="InterPro" id="IPR013216">
    <property type="entry name" value="Methyltransf_11"/>
</dbReference>
<dbReference type="PANTHER" id="PTHR44942">
    <property type="entry name" value="METHYLTRANSF_11 DOMAIN-CONTAINING PROTEIN"/>
    <property type="match status" value="1"/>
</dbReference>
<dbReference type="SUPFAM" id="SSF53335">
    <property type="entry name" value="S-adenosyl-L-methionine-dependent methyltransferases"/>
    <property type="match status" value="1"/>
</dbReference>
<dbReference type="GO" id="GO:0032259">
    <property type="term" value="P:methylation"/>
    <property type="evidence" value="ECO:0007669"/>
    <property type="project" value="UniProtKB-KW"/>
</dbReference>
<accession>A0ABP9GQ68</accession>
<dbReference type="PANTHER" id="PTHR44942:SF4">
    <property type="entry name" value="METHYLTRANSFERASE TYPE 11 DOMAIN-CONTAINING PROTEIN"/>
    <property type="match status" value="1"/>
</dbReference>
<dbReference type="InterPro" id="IPR029063">
    <property type="entry name" value="SAM-dependent_MTases_sf"/>
</dbReference>
<dbReference type="CDD" id="cd02440">
    <property type="entry name" value="AdoMet_MTases"/>
    <property type="match status" value="1"/>
</dbReference>